<dbReference type="InterPro" id="IPR001926">
    <property type="entry name" value="TrpB-like_PALP"/>
</dbReference>
<evidence type="ECO:0000256" key="7">
    <source>
        <dbReference type="ARBA" id="ARBA00022898"/>
    </source>
</evidence>
<dbReference type="InterPro" id="IPR000634">
    <property type="entry name" value="Ser/Thr_deHydtase_PyrdxlP-BS"/>
</dbReference>
<dbReference type="GO" id="GO:0030170">
    <property type="term" value="F:pyridoxal phosphate binding"/>
    <property type="evidence" value="ECO:0007669"/>
    <property type="project" value="InterPro"/>
</dbReference>
<evidence type="ECO:0000259" key="9">
    <source>
        <dbReference type="Pfam" id="PF00291"/>
    </source>
</evidence>
<proteinExistence type="inferred from homology"/>
<dbReference type="PANTHER" id="PTHR43050:SF1">
    <property type="entry name" value="SERINE RACEMASE"/>
    <property type="match status" value="1"/>
</dbReference>
<protein>
    <submittedName>
        <fullName evidence="10">Pyridoxal-5'-phosphate-dependent enzyme</fullName>
    </submittedName>
</protein>
<dbReference type="GO" id="GO:0018114">
    <property type="term" value="F:threonine racemase activity"/>
    <property type="evidence" value="ECO:0007669"/>
    <property type="project" value="TreeGrafter"/>
</dbReference>
<dbReference type="GO" id="GO:0030378">
    <property type="term" value="F:serine racemase activity"/>
    <property type="evidence" value="ECO:0007669"/>
    <property type="project" value="TreeGrafter"/>
</dbReference>
<evidence type="ECO:0000256" key="1">
    <source>
        <dbReference type="ARBA" id="ARBA00001913"/>
    </source>
</evidence>
<keyword evidence="8" id="KW-0456">Lyase</keyword>
<evidence type="ECO:0000313" key="10">
    <source>
        <dbReference type="EMBL" id="AEH26460.1"/>
    </source>
</evidence>
<dbReference type="PANTHER" id="PTHR43050">
    <property type="entry name" value="SERINE / THREONINE RACEMASE FAMILY MEMBER"/>
    <property type="match status" value="1"/>
</dbReference>
<dbReference type="CDD" id="cd01562">
    <property type="entry name" value="Thr-dehyd"/>
    <property type="match status" value="1"/>
</dbReference>
<dbReference type="SUPFAM" id="SSF53686">
    <property type="entry name" value="Tryptophan synthase beta subunit-like PLP-dependent enzymes"/>
    <property type="match status" value="1"/>
</dbReference>
<comment type="similarity">
    <text evidence="5">Belongs to the serine/threonine dehydratase family.</text>
</comment>
<keyword evidence="6" id="KW-0460">Magnesium</keyword>
<evidence type="ECO:0000256" key="4">
    <source>
        <dbReference type="ARBA" id="ARBA00001946"/>
    </source>
</evidence>
<dbReference type="GO" id="GO:0005524">
    <property type="term" value="F:ATP binding"/>
    <property type="evidence" value="ECO:0007669"/>
    <property type="project" value="TreeGrafter"/>
</dbReference>
<comment type="cofactor">
    <cofactor evidence="2">
        <name>pyridoxal 5'-phosphate</name>
        <dbReference type="ChEBI" id="CHEBI:597326"/>
    </cofactor>
</comment>
<feature type="domain" description="Tryptophan synthase beta chain-like PALP" evidence="9">
    <location>
        <begin position="21"/>
        <end position="307"/>
    </location>
</feature>
<evidence type="ECO:0000256" key="6">
    <source>
        <dbReference type="ARBA" id="ARBA00022842"/>
    </source>
</evidence>
<evidence type="ECO:0000256" key="3">
    <source>
        <dbReference type="ARBA" id="ARBA00001936"/>
    </source>
</evidence>
<dbReference type="GO" id="GO:0000287">
    <property type="term" value="F:magnesium ion binding"/>
    <property type="evidence" value="ECO:0007669"/>
    <property type="project" value="TreeGrafter"/>
</dbReference>
<keyword evidence="7" id="KW-0663">Pyridoxal phosphate</keyword>
<reference evidence="10" key="1">
    <citation type="journal article" date="2011" name="FEMS Microbiol. Ecol.">
        <title>Polyketide synthase pathways identified from a metagenomic library are derived from soil Acidobacteria.</title>
        <authorList>
            <person name="Parsley L.C."/>
            <person name="Linneman J."/>
            <person name="Goode A.M."/>
            <person name="Becklund K."/>
            <person name="George I."/>
            <person name="Goodman R.M."/>
            <person name="Lopanik N.B."/>
            <person name="Liles M.R."/>
        </authorList>
    </citation>
    <scope>NUCLEOTIDE SEQUENCE</scope>
</reference>
<dbReference type="PROSITE" id="PS00165">
    <property type="entry name" value="DEHYDRATASE_SER_THR"/>
    <property type="match status" value="1"/>
</dbReference>
<evidence type="ECO:0000256" key="8">
    <source>
        <dbReference type="ARBA" id="ARBA00023239"/>
    </source>
</evidence>
<dbReference type="FunFam" id="3.40.50.1100:FF:000005">
    <property type="entry name" value="Threonine dehydratase catabolic"/>
    <property type="match status" value="1"/>
</dbReference>
<dbReference type="Gene3D" id="3.40.50.1100">
    <property type="match status" value="2"/>
</dbReference>
<dbReference type="GO" id="GO:0003941">
    <property type="term" value="F:L-serine ammonia-lyase activity"/>
    <property type="evidence" value="ECO:0007669"/>
    <property type="project" value="TreeGrafter"/>
</dbReference>
<dbReference type="Pfam" id="PF00291">
    <property type="entry name" value="PALP"/>
    <property type="match status" value="1"/>
</dbReference>
<organism evidence="10">
    <name type="scientific">uncultured Acidobacteria bacterium A2</name>
    <dbReference type="NCBI Taxonomy" id="1036852"/>
    <lineage>
        <taxon>Bacteria</taxon>
        <taxon>Pseudomonadati</taxon>
        <taxon>Acidobacteriota</taxon>
        <taxon>environmental samples</taxon>
    </lineage>
</organism>
<dbReference type="GO" id="GO:0070179">
    <property type="term" value="P:D-serine biosynthetic process"/>
    <property type="evidence" value="ECO:0007669"/>
    <property type="project" value="TreeGrafter"/>
</dbReference>
<comment type="cofactor">
    <cofactor evidence="1">
        <name>Ca(2+)</name>
        <dbReference type="ChEBI" id="CHEBI:29108"/>
    </cofactor>
</comment>
<accession>F8TTE9</accession>
<dbReference type="EMBL" id="JF342589">
    <property type="protein sequence ID" value="AEH26460.1"/>
    <property type="molecule type" value="Genomic_DNA"/>
</dbReference>
<dbReference type="AlphaFoldDB" id="F8TTE9"/>
<name>F8TTE9_9BACT</name>
<evidence type="ECO:0000256" key="2">
    <source>
        <dbReference type="ARBA" id="ARBA00001933"/>
    </source>
</evidence>
<comment type="cofactor">
    <cofactor evidence="3">
        <name>Mn(2+)</name>
        <dbReference type="ChEBI" id="CHEBI:29035"/>
    </cofactor>
</comment>
<dbReference type="InterPro" id="IPR036052">
    <property type="entry name" value="TrpB-like_PALP_sf"/>
</dbReference>
<dbReference type="FunFam" id="3.40.50.1100:FF:000007">
    <property type="entry name" value="L-threonine dehydratase catabolic TdcB"/>
    <property type="match status" value="1"/>
</dbReference>
<sequence length="317" mass="33603">MNYAADLDAIREAAGRIARYAHRTPVMTCQTIDRLAGRSLFFKCEHLQKVGAFKFRGACNAIFKLADDVARKGVVTHSSGNHGQALALAARLRGIAAHVIMPNNAPPVKKRAVLDYGARVIECEPVLVAREAAAERVLAETGATLIPPYNHPDIIAGQGTAMLELFEQVADLDAVIAPVGGGGLISGTALAARELNPKLRVFAGEPQGADDAYRSKQAGKLIPQTGPKTIADGLLTSLGELTWPVVRDLVEEVVTVEEAAIVQAMRLAWERAKLLIEPSAAVALAAALSDRFKGLAGIDKVGIILSGGNTNLDKLPW</sequence>
<comment type="cofactor">
    <cofactor evidence="4">
        <name>Mg(2+)</name>
        <dbReference type="ChEBI" id="CHEBI:18420"/>
    </cofactor>
</comment>
<evidence type="ECO:0000256" key="5">
    <source>
        <dbReference type="ARBA" id="ARBA00010869"/>
    </source>
</evidence>